<dbReference type="InterPro" id="IPR000679">
    <property type="entry name" value="Znf_GATA"/>
</dbReference>
<gene>
    <name evidence="8" type="ORF">DEBURN_LOCUS3164</name>
</gene>
<evidence type="ECO:0000256" key="3">
    <source>
        <dbReference type="ARBA" id="ARBA00022490"/>
    </source>
</evidence>
<evidence type="ECO:0000256" key="5">
    <source>
        <dbReference type="PROSITE-ProRule" id="PRU00094"/>
    </source>
</evidence>
<reference evidence="8" key="1">
    <citation type="submission" date="2021-06" db="EMBL/GenBank/DDBJ databases">
        <authorList>
            <person name="Kallberg Y."/>
            <person name="Tangrot J."/>
            <person name="Rosling A."/>
        </authorList>
    </citation>
    <scope>NUCLEOTIDE SEQUENCE</scope>
    <source>
        <strain evidence="8">AZ414A</strain>
    </source>
</reference>
<feature type="domain" description="CCHC-type" evidence="7">
    <location>
        <begin position="391"/>
        <end position="406"/>
    </location>
</feature>
<dbReference type="InterPro" id="IPR027330">
    <property type="entry name" value="TPX2_central_dom"/>
</dbReference>
<proteinExistence type="inferred from homology"/>
<dbReference type="AlphaFoldDB" id="A0A9N8W1R4"/>
<dbReference type="GO" id="GO:0005856">
    <property type="term" value="C:cytoskeleton"/>
    <property type="evidence" value="ECO:0007669"/>
    <property type="project" value="UniProtKB-SubCell"/>
</dbReference>
<comment type="similarity">
    <text evidence="2">Belongs to the TPX2 family.</text>
</comment>
<dbReference type="SUPFAM" id="SSF57756">
    <property type="entry name" value="Retrovirus zinc finger-like domains"/>
    <property type="match status" value="3"/>
</dbReference>
<dbReference type="PROSITE" id="PS50114">
    <property type="entry name" value="GATA_ZN_FINGER_2"/>
    <property type="match status" value="1"/>
</dbReference>
<dbReference type="SMART" id="SM00343">
    <property type="entry name" value="ZnF_C2HC"/>
    <property type="match status" value="6"/>
</dbReference>
<dbReference type="InterPro" id="IPR001878">
    <property type="entry name" value="Znf_CCHC"/>
</dbReference>
<dbReference type="Proteomes" id="UP000789706">
    <property type="component" value="Unassembled WGS sequence"/>
</dbReference>
<feature type="domain" description="CCHC-type" evidence="7">
    <location>
        <begin position="435"/>
        <end position="451"/>
    </location>
</feature>
<dbReference type="EMBL" id="CAJVPK010000192">
    <property type="protein sequence ID" value="CAG8471134.1"/>
    <property type="molecule type" value="Genomic_DNA"/>
</dbReference>
<dbReference type="GO" id="GO:0043565">
    <property type="term" value="F:sequence-specific DNA binding"/>
    <property type="evidence" value="ECO:0007669"/>
    <property type="project" value="InterPro"/>
</dbReference>
<dbReference type="InterPro" id="IPR027329">
    <property type="entry name" value="TPX2_C"/>
</dbReference>
<dbReference type="OrthoDB" id="3863715at2759"/>
<dbReference type="PROSITE" id="PS50158">
    <property type="entry name" value="ZF_CCHC"/>
    <property type="match status" value="5"/>
</dbReference>
<dbReference type="PANTHER" id="PTHR47798:SF2">
    <property type="entry name" value="CCHC-TYPE DOMAIN-CONTAINING PROTEIN"/>
    <property type="match status" value="1"/>
</dbReference>
<evidence type="ECO:0000256" key="4">
    <source>
        <dbReference type="ARBA" id="ARBA00023212"/>
    </source>
</evidence>
<accession>A0A9N8W1R4</accession>
<name>A0A9N8W1R4_9GLOM</name>
<keyword evidence="9" id="KW-1185">Reference proteome</keyword>
<dbReference type="Pfam" id="PF00098">
    <property type="entry name" value="zf-CCHC"/>
    <property type="match status" value="5"/>
</dbReference>
<dbReference type="PANTHER" id="PTHR47798">
    <property type="entry name" value="OS04G0555800 PROTEIN"/>
    <property type="match status" value="1"/>
</dbReference>
<keyword evidence="5" id="KW-0862">Zinc</keyword>
<evidence type="ECO:0000313" key="9">
    <source>
        <dbReference type="Proteomes" id="UP000789706"/>
    </source>
</evidence>
<feature type="domain" description="GATA-type" evidence="6">
    <location>
        <begin position="409"/>
        <end position="442"/>
    </location>
</feature>
<evidence type="ECO:0000259" key="7">
    <source>
        <dbReference type="PROSITE" id="PS50158"/>
    </source>
</evidence>
<keyword evidence="5" id="KW-0479">Metal-binding</keyword>
<comment type="subcellular location">
    <subcellularLocation>
        <location evidence="1">Cytoplasm</location>
        <location evidence="1">Cytoskeleton</location>
    </subcellularLocation>
</comment>
<organism evidence="8 9">
    <name type="scientific">Diversispora eburnea</name>
    <dbReference type="NCBI Taxonomy" id="1213867"/>
    <lineage>
        <taxon>Eukaryota</taxon>
        <taxon>Fungi</taxon>
        <taxon>Fungi incertae sedis</taxon>
        <taxon>Mucoromycota</taxon>
        <taxon>Glomeromycotina</taxon>
        <taxon>Glomeromycetes</taxon>
        <taxon>Diversisporales</taxon>
        <taxon>Diversisporaceae</taxon>
        <taxon>Diversispora</taxon>
    </lineage>
</organism>
<keyword evidence="3" id="KW-0963">Cytoplasm</keyword>
<dbReference type="InterPro" id="IPR036875">
    <property type="entry name" value="Znf_CCHC_sf"/>
</dbReference>
<protein>
    <submittedName>
        <fullName evidence="8">31_t:CDS:1</fullName>
    </submittedName>
</protein>
<dbReference type="Pfam" id="PF12214">
    <property type="entry name" value="TPX2_importin"/>
    <property type="match status" value="1"/>
</dbReference>
<evidence type="ECO:0000313" key="8">
    <source>
        <dbReference type="EMBL" id="CAG8471134.1"/>
    </source>
</evidence>
<dbReference type="GO" id="GO:0008270">
    <property type="term" value="F:zinc ion binding"/>
    <property type="evidence" value="ECO:0007669"/>
    <property type="project" value="UniProtKB-KW"/>
</dbReference>
<dbReference type="GO" id="GO:0006355">
    <property type="term" value="P:regulation of DNA-templated transcription"/>
    <property type="evidence" value="ECO:0007669"/>
    <property type="project" value="InterPro"/>
</dbReference>
<keyword evidence="4" id="KW-0206">Cytoskeleton</keyword>
<evidence type="ECO:0000256" key="2">
    <source>
        <dbReference type="ARBA" id="ARBA00005885"/>
    </source>
</evidence>
<sequence length="527" mass="60591">MSQILVQNYGIITNLTVPKSPKLRTKSRVKPSKFLPMEEQEILEMEQYKFVAKPINTKIFEVKELGVSKIVKSEPRKPLSPAITNIEPPKQRFTSSLPKIKFYHPIPDFKDPFMPLIEHRKMELPNFSLPGDEIHKRKIKEIQEKMFRERDEMDNARKFKAQPLPSDSPDDLPPRHYYALTYPKPFVLETDNRGDKYQQSFRERLRKLNEIEKENRFHATPLPNFEPPIPKKLVIPPPTKPVEFIFNTGVRMLERKAFDEQRKIRDSIAEVLREQKRKEDEKIRQLRTELVHRAQPIKHFTSVNIRPSKRKPTRAVSPLIGEKRRKIMNLQGETSFQSSTQFNSNHDTISEIINQNFWLNKKCLLLEEVALSVAMVIGHFADSCPEPQRLCYNCKQPGHEANQCPQPRTADSKQCYSCGGADCPSVRGNGSGNGRCYSCGRFGHLARNCSKGRGGGYGRIICYKCGGFNHYARDCQANGVKCYNCGRFGHISRDCSQGPVDKSVKTCYRCSERGHISKDCPKGLQPN</sequence>
<dbReference type="Pfam" id="PF06886">
    <property type="entry name" value="TPX2"/>
    <property type="match status" value="1"/>
</dbReference>
<feature type="domain" description="CCHC-type" evidence="7">
    <location>
        <begin position="481"/>
        <end position="497"/>
    </location>
</feature>
<comment type="caution">
    <text evidence="8">The sequence shown here is derived from an EMBL/GenBank/DDBJ whole genome shotgun (WGS) entry which is preliminary data.</text>
</comment>
<dbReference type="Gene3D" id="4.10.60.10">
    <property type="entry name" value="Zinc finger, CCHC-type"/>
    <property type="match status" value="4"/>
</dbReference>
<keyword evidence="5" id="KW-0863">Zinc-finger</keyword>
<feature type="domain" description="CCHC-type" evidence="7">
    <location>
        <begin position="507"/>
        <end position="522"/>
    </location>
</feature>
<evidence type="ECO:0000256" key="1">
    <source>
        <dbReference type="ARBA" id="ARBA00004245"/>
    </source>
</evidence>
<feature type="domain" description="CCHC-type" evidence="7">
    <location>
        <begin position="462"/>
        <end position="475"/>
    </location>
</feature>
<evidence type="ECO:0000259" key="6">
    <source>
        <dbReference type="PROSITE" id="PS50114"/>
    </source>
</evidence>